<organism evidence="2 3">
    <name type="scientific">Thalassorhabdomicrobium marinisediminis</name>
    <dbReference type="NCBI Taxonomy" id="2170577"/>
    <lineage>
        <taxon>Bacteria</taxon>
        <taxon>Pseudomonadati</taxon>
        <taxon>Pseudomonadota</taxon>
        <taxon>Alphaproteobacteria</taxon>
        <taxon>Rhodobacterales</taxon>
        <taxon>Paracoccaceae</taxon>
        <taxon>Thalassorhabdomicrobium</taxon>
    </lineage>
</organism>
<dbReference type="Proteomes" id="UP000244817">
    <property type="component" value="Unassembled WGS sequence"/>
</dbReference>
<comment type="caution">
    <text evidence="2">The sequence shown here is derived from an EMBL/GenBank/DDBJ whole genome shotgun (WGS) entry which is preliminary data.</text>
</comment>
<gene>
    <name evidence="2" type="ORF">DC363_09355</name>
</gene>
<dbReference type="AlphaFoldDB" id="A0A2T7FX49"/>
<dbReference type="RefSeq" id="WP_108640882.1">
    <property type="nucleotide sequence ID" value="NZ_QCYG01000005.1"/>
</dbReference>
<keyword evidence="1" id="KW-0812">Transmembrane</keyword>
<proteinExistence type="predicted"/>
<keyword evidence="1" id="KW-1133">Transmembrane helix</keyword>
<protein>
    <submittedName>
        <fullName evidence="2">Uncharacterized protein</fullName>
    </submittedName>
</protein>
<evidence type="ECO:0000256" key="1">
    <source>
        <dbReference type="SAM" id="Phobius"/>
    </source>
</evidence>
<keyword evidence="3" id="KW-1185">Reference proteome</keyword>
<feature type="transmembrane region" description="Helical" evidence="1">
    <location>
        <begin position="21"/>
        <end position="41"/>
    </location>
</feature>
<evidence type="ECO:0000313" key="3">
    <source>
        <dbReference type="Proteomes" id="UP000244817"/>
    </source>
</evidence>
<dbReference type="EMBL" id="QCYG01000005">
    <property type="protein sequence ID" value="PVA06724.1"/>
    <property type="molecule type" value="Genomic_DNA"/>
</dbReference>
<accession>A0A2T7FX49</accession>
<sequence length="60" mass="6599">MLERFVQNLWAEERHNPVLDWLALSAGALLLSAALFGATTFEAQTRLAEAPPPAMHHADT</sequence>
<name>A0A2T7FX49_9RHOB</name>
<keyword evidence="1" id="KW-0472">Membrane</keyword>
<evidence type="ECO:0000313" key="2">
    <source>
        <dbReference type="EMBL" id="PVA06724.1"/>
    </source>
</evidence>
<reference evidence="2 3" key="1">
    <citation type="submission" date="2018-04" db="EMBL/GenBank/DDBJ databases">
        <title>Pelagivirga bohaiensis gen. nov., sp. nov., a bacterium isolated from the Bohai Sea.</title>
        <authorList>
            <person name="Ji X."/>
        </authorList>
    </citation>
    <scope>NUCLEOTIDE SEQUENCE [LARGE SCALE GENOMIC DNA]</scope>
    <source>
        <strain evidence="2 3">BH-SD16</strain>
    </source>
</reference>